<dbReference type="Pfam" id="PF08463">
    <property type="entry name" value="EcoEI_R_C"/>
    <property type="match status" value="1"/>
</dbReference>
<keyword evidence="3" id="KW-0347">Helicase</keyword>
<dbReference type="InterPro" id="IPR001650">
    <property type="entry name" value="Helicase_C-like"/>
</dbReference>
<keyword evidence="3" id="KW-0067">ATP-binding</keyword>
<dbReference type="Pfam" id="PF04851">
    <property type="entry name" value="ResIII"/>
    <property type="match status" value="1"/>
</dbReference>
<dbReference type="GO" id="GO:0005829">
    <property type="term" value="C:cytosol"/>
    <property type="evidence" value="ECO:0007669"/>
    <property type="project" value="TreeGrafter"/>
</dbReference>
<dbReference type="Pfam" id="PF00271">
    <property type="entry name" value="Helicase_C"/>
    <property type="match status" value="1"/>
</dbReference>
<dbReference type="InterPro" id="IPR027417">
    <property type="entry name" value="P-loop_NTPase"/>
</dbReference>
<dbReference type="Pfam" id="PF13643">
    <property type="entry name" value="DUF4145"/>
    <property type="match status" value="1"/>
</dbReference>
<dbReference type="KEGG" id="bwa:HLV38_05020"/>
<dbReference type="GO" id="GO:0005524">
    <property type="term" value="F:ATP binding"/>
    <property type="evidence" value="ECO:0007669"/>
    <property type="project" value="UniProtKB-KW"/>
</dbReference>
<dbReference type="Gene3D" id="3.40.50.300">
    <property type="entry name" value="P-loop containing nucleotide triphosphate hydrolases"/>
    <property type="match status" value="2"/>
</dbReference>
<organism evidence="3 4">
    <name type="scientific">Berryella wangjianweii</name>
    <dbReference type="NCBI Taxonomy" id="2734634"/>
    <lineage>
        <taxon>Bacteria</taxon>
        <taxon>Bacillati</taxon>
        <taxon>Actinomycetota</taxon>
        <taxon>Coriobacteriia</taxon>
        <taxon>Eggerthellales</taxon>
        <taxon>Eggerthellaceae</taxon>
        <taxon>Berryella</taxon>
    </lineage>
</organism>
<evidence type="ECO:0000256" key="1">
    <source>
        <dbReference type="SAM" id="Coils"/>
    </source>
</evidence>
<dbReference type="GO" id="GO:0009307">
    <property type="term" value="P:DNA restriction-modification system"/>
    <property type="evidence" value="ECO:0007669"/>
    <property type="project" value="UniProtKB-KW"/>
</dbReference>
<dbReference type="InterPro" id="IPR050742">
    <property type="entry name" value="Helicase_Restrict-Modif_Enz"/>
</dbReference>
<proteinExistence type="predicted"/>
<evidence type="ECO:0000313" key="4">
    <source>
        <dbReference type="Proteomes" id="UP000503297"/>
    </source>
</evidence>
<dbReference type="SUPFAM" id="SSF52540">
    <property type="entry name" value="P-loop containing nucleoside triphosphate hydrolases"/>
    <property type="match status" value="1"/>
</dbReference>
<dbReference type="InterPro" id="IPR013670">
    <property type="entry name" value="EcoEI_R_C_dom"/>
</dbReference>
<dbReference type="CDD" id="cd18032">
    <property type="entry name" value="DEXHc_RE_I_III_res"/>
    <property type="match status" value="1"/>
</dbReference>
<evidence type="ECO:0000313" key="3">
    <source>
        <dbReference type="EMBL" id="QKF07549.1"/>
    </source>
</evidence>
<dbReference type="RefSeq" id="WP_173164756.1">
    <property type="nucleotide sequence ID" value="NZ_CP053716.1"/>
</dbReference>
<dbReference type="AlphaFoldDB" id="A0A6M8J832"/>
<dbReference type="InterPro" id="IPR025285">
    <property type="entry name" value="DUF4145"/>
</dbReference>
<dbReference type="GO" id="GO:0004386">
    <property type="term" value="F:helicase activity"/>
    <property type="evidence" value="ECO:0007669"/>
    <property type="project" value="UniProtKB-KW"/>
</dbReference>
<dbReference type="GO" id="GO:0009035">
    <property type="term" value="F:type I site-specific deoxyribonuclease activity"/>
    <property type="evidence" value="ECO:0007669"/>
    <property type="project" value="UniProtKB-EC"/>
</dbReference>
<dbReference type="GO" id="GO:0003677">
    <property type="term" value="F:DNA binding"/>
    <property type="evidence" value="ECO:0007669"/>
    <property type="project" value="UniProtKB-KW"/>
</dbReference>
<name>A0A6M8J832_9ACTN</name>
<evidence type="ECO:0000259" key="2">
    <source>
        <dbReference type="PROSITE" id="PS51192"/>
    </source>
</evidence>
<dbReference type="SMART" id="SM00487">
    <property type="entry name" value="DEXDc"/>
    <property type="match status" value="1"/>
</dbReference>
<dbReference type="CDD" id="cd18799">
    <property type="entry name" value="SF2_C_EcoAI-like"/>
    <property type="match status" value="1"/>
</dbReference>
<dbReference type="InterPro" id="IPR006935">
    <property type="entry name" value="Helicase/UvrB_N"/>
</dbReference>
<dbReference type="PROSITE" id="PS51192">
    <property type="entry name" value="HELICASE_ATP_BIND_1"/>
    <property type="match status" value="1"/>
</dbReference>
<dbReference type="Pfam" id="PF04313">
    <property type="entry name" value="HSDR_N"/>
    <property type="match status" value="1"/>
</dbReference>
<dbReference type="Gene3D" id="3.90.1570.30">
    <property type="match status" value="1"/>
</dbReference>
<dbReference type="EMBL" id="CP053716">
    <property type="protein sequence ID" value="QKF07549.1"/>
    <property type="molecule type" value="Genomic_DNA"/>
</dbReference>
<feature type="coiled-coil region" evidence="1">
    <location>
        <begin position="150"/>
        <end position="184"/>
    </location>
</feature>
<keyword evidence="3" id="KW-0547">Nucleotide-binding</keyword>
<dbReference type="Proteomes" id="UP000503297">
    <property type="component" value="Chromosome"/>
</dbReference>
<keyword evidence="3" id="KW-0378">Hydrolase</keyword>
<dbReference type="PANTHER" id="PTHR47396">
    <property type="entry name" value="TYPE I RESTRICTION ENZYME ECOKI R PROTEIN"/>
    <property type="match status" value="1"/>
</dbReference>
<dbReference type="PANTHER" id="PTHR47396:SF1">
    <property type="entry name" value="ATP-DEPENDENT HELICASE IRC3-RELATED"/>
    <property type="match status" value="1"/>
</dbReference>
<dbReference type="REBASE" id="391693">
    <property type="entry name" value="Eba1050ORF5030P"/>
</dbReference>
<accession>A0A6M8J832</accession>
<keyword evidence="1" id="KW-0175">Coiled coil</keyword>
<feature type="domain" description="Helicase ATP-binding" evidence="2">
    <location>
        <begin position="354"/>
        <end position="517"/>
    </location>
</feature>
<sequence>MNFDFLRGKSEYELFSAACIEAERTLSTSPAMCAVGCRKALELAVKWVYAADADISEPYKDNLQSLIHEPSFRFSVDKVTWGKLPYIVKLGNLSVHTERKVAPQDAMLALRSLFDFVQWLDYCYGSEYEERRFSETAVPAVKLALDVRAIKERESLIEQKNALIAELEAKVKAQQAQFAAAKAAAPAGPDFNPDEIPEYETRLRYIDLDLAYAGWDMDSNVETEVEVEGMPNAQGKGYVDYVLNGKSGKPLAIVEAKRTMYDAKKGLQQARLYVECLRQKYGYAPFIFLSNGFDTYFCDDEAAPVRPCSGVFSRDDLQRMMNRRGSTLPLDIMQVNMDISGRYYQVEAIKAICANMEEGHRRSLLVMATGTGKTRTAAGLVDVLARSNHVTNVLFLADRIALVSQAKHSFQEYLPNMSLCNLCEARDKQENKDARIVFSTYPTILNAVDSLKTDGGDRLYTPAHFDLIVVDEAHRSIFKKYQAIFDYFDAQVVGLTATPKDEVDRNTYDFFEVERGVPTYVYEYDTAVYQDHFLVPYYNIEVGTKFLEEGIIYDDLSEEDKQRYDDDWEETHGIKAPDFTPSQRLNRWVFNEQTVDTVLQDLMENGIKVNGGERVGKTIIFAQNKNHAEFIVERFGKLYPKLAAGGFIRRVVHGDDYAHTVIDQFKLKELPVVTVSVDMMDTGIDVPEVLNLVFFKQVRSKTKFWQMIGRGTRLCPGIYAKDRIDGEYEDKRRFLIFDYCGNFEFFRQGKNMADGKNPESLSEKIFKRQAELVRAMQSVAYADDDHQKWRSRIVYQMIGLTSGLKEGPLKASVKLHLHAVEKFSYEHAYVCLGDGDVLELQQEVAPLVKYDEKDQYALRFDALMYGYMVEVVLGGNTKAYERKVTNIALSLQEKATIPQVKEKMGFIARVLDEGYLEGAGAPALDEVRRELRDLVKFLVDSAKLPVVITNLTDPATSRREGDLIDLGEDYADYKLKVNRFINEHTDHFVIAKLKRNIPMTQFELDELERIFTRELGTERDYQSAYGDTPFGLLVRKIAKLDHEAAMEAFAEFINDGGLSREQVVFVHKVVGFVEDNGYMEPAALMKAPFDRPTSFIRLFDDARQKQLIQIIKQVRDNATTPAA</sequence>
<gene>
    <name evidence="3" type="ORF">HLV38_05020</name>
</gene>
<dbReference type="InterPro" id="IPR007409">
    <property type="entry name" value="Restrct_endonuc_type1_HsdR_N"/>
</dbReference>
<reference evidence="4" key="1">
    <citation type="submission" date="2020-05" db="EMBL/GenBank/DDBJ databases">
        <title>Novel species in genus Nocardioides.</title>
        <authorList>
            <person name="Zhang G."/>
        </authorList>
    </citation>
    <scope>NUCLEOTIDE SEQUENCE [LARGE SCALE GENOMIC DNA]</scope>
    <source>
        <strain evidence="4">zg-1050</strain>
    </source>
</reference>
<protein>
    <submittedName>
        <fullName evidence="3">DEAD/DEAH box helicase family protein</fullName>
    </submittedName>
</protein>
<keyword evidence="4" id="KW-1185">Reference proteome</keyword>
<dbReference type="InterPro" id="IPR014001">
    <property type="entry name" value="Helicase_ATP-bd"/>
</dbReference>